<feature type="transmembrane region" description="Helical" evidence="2">
    <location>
        <begin position="443"/>
        <end position="464"/>
    </location>
</feature>
<feature type="transmembrane region" description="Helical" evidence="2">
    <location>
        <begin position="240"/>
        <end position="257"/>
    </location>
</feature>
<dbReference type="PANTHER" id="PTHR34473:SF2">
    <property type="entry name" value="UPF0699 TRANSMEMBRANE PROTEIN YDBT"/>
    <property type="match status" value="1"/>
</dbReference>
<name>A0ABU2WDR9_9ACTN</name>
<gene>
    <name evidence="4" type="ORF">RM717_33730</name>
</gene>
<dbReference type="PANTHER" id="PTHR34473">
    <property type="entry name" value="UPF0699 TRANSMEMBRANE PROTEIN YDBS"/>
    <property type="match status" value="1"/>
</dbReference>
<dbReference type="Pfam" id="PF03703">
    <property type="entry name" value="bPH_2"/>
    <property type="match status" value="2"/>
</dbReference>
<feature type="compositionally biased region" description="Low complexity" evidence="1">
    <location>
        <begin position="174"/>
        <end position="184"/>
    </location>
</feature>
<dbReference type="EMBL" id="JAVRFG010000085">
    <property type="protein sequence ID" value="MDT0495451.1"/>
    <property type="molecule type" value="Genomic_DNA"/>
</dbReference>
<keyword evidence="5" id="KW-1185">Reference proteome</keyword>
<feature type="transmembrane region" description="Helical" evidence="2">
    <location>
        <begin position="43"/>
        <end position="63"/>
    </location>
</feature>
<evidence type="ECO:0000313" key="5">
    <source>
        <dbReference type="Proteomes" id="UP001180556"/>
    </source>
</evidence>
<keyword evidence="2" id="KW-0812">Transmembrane</keyword>
<evidence type="ECO:0000256" key="2">
    <source>
        <dbReference type="SAM" id="Phobius"/>
    </source>
</evidence>
<feature type="region of interest" description="Disordered" evidence="1">
    <location>
        <begin position="174"/>
        <end position="219"/>
    </location>
</feature>
<feature type="compositionally biased region" description="Gly residues" evidence="1">
    <location>
        <begin position="185"/>
        <end position="200"/>
    </location>
</feature>
<accession>A0ABU2WDR9</accession>
<feature type="domain" description="YdbS-like PH" evidence="3">
    <location>
        <begin position="464"/>
        <end position="528"/>
    </location>
</feature>
<feature type="transmembrane region" description="Helical" evidence="2">
    <location>
        <begin position="418"/>
        <end position="437"/>
    </location>
</feature>
<dbReference type="Proteomes" id="UP001180556">
    <property type="component" value="Unassembled WGS sequence"/>
</dbReference>
<keyword evidence="2" id="KW-0472">Membrane</keyword>
<proteinExistence type="predicted"/>
<reference evidence="5" key="1">
    <citation type="submission" date="2023-07" db="EMBL/GenBank/DDBJ databases">
        <title>30 novel species of actinomycetes from the DSMZ collection.</title>
        <authorList>
            <person name="Nouioui I."/>
        </authorList>
    </citation>
    <scope>NUCLEOTIDE SEQUENCE [LARGE SCALE GENOMIC DNA]</scope>
    <source>
        <strain evidence="5">DSM 40932</strain>
    </source>
</reference>
<evidence type="ECO:0000313" key="4">
    <source>
        <dbReference type="EMBL" id="MDT0495451.1"/>
    </source>
</evidence>
<dbReference type="RefSeq" id="WP_311606127.1">
    <property type="nucleotide sequence ID" value="NZ_JAVRFG010000085.1"/>
</dbReference>
<feature type="transmembrane region" description="Helical" evidence="2">
    <location>
        <begin position="277"/>
        <end position="304"/>
    </location>
</feature>
<dbReference type="InterPro" id="IPR014529">
    <property type="entry name" value="UCP026631"/>
</dbReference>
<feature type="compositionally biased region" description="Basic and acidic residues" evidence="1">
    <location>
        <begin position="11"/>
        <end position="21"/>
    </location>
</feature>
<organism evidence="4 5">
    <name type="scientific">Streptomyces stephensoniae</name>
    <dbReference type="NCBI Taxonomy" id="3375367"/>
    <lineage>
        <taxon>Bacteria</taxon>
        <taxon>Bacillati</taxon>
        <taxon>Actinomycetota</taxon>
        <taxon>Actinomycetes</taxon>
        <taxon>Kitasatosporales</taxon>
        <taxon>Streptomycetaceae</taxon>
        <taxon>Streptomyces</taxon>
    </lineage>
</organism>
<feature type="region of interest" description="Disordered" evidence="1">
    <location>
        <begin position="1"/>
        <end position="30"/>
    </location>
</feature>
<evidence type="ECO:0000256" key="1">
    <source>
        <dbReference type="SAM" id="MobiDB-lite"/>
    </source>
</evidence>
<keyword evidence="2" id="KW-1133">Transmembrane helix</keyword>
<dbReference type="InterPro" id="IPR005182">
    <property type="entry name" value="YdbS-like_PH"/>
</dbReference>
<feature type="transmembrane region" description="Helical" evidence="2">
    <location>
        <begin position="69"/>
        <end position="92"/>
    </location>
</feature>
<sequence>MNPRGTLPEEDAPRPGEDAPHPSDTSSGHPWQRLSPRVIWVDLARSVLSLAPAGIAILVVGVNPGSGQLWPLIGFAVVGVIGAFADALRWVFTRYRITASHVELRTGVFLRVHRSIQRDRIRSVNIEARLRHRLSGLRVVNIGAGQQAVDGESALKLDAVSTAAARALRDEFLGPAGTSSAAPGRPGGGDGTTGSPGPGDGEPSRPGPGHSEPVAPGPDRPLTVFARFDPRWVVYNMFNSWAYVLAVGFGWGTYWLLDTFGVDVGGFVSGLLDWESLGWAGTAAVAFLAATVLGAGGLAVTYFLEYGNFELARVPGPEGTMLRTRQGLLTTREVNRDENRVRGVQISEPVLWRWMGVSDTSLITTGLSLWSMSQPAAILPRGPVSVTRRVATEVLGAEEKPLHAPLTTHPRAALRRRLWWATLTTACTALVLLWMAVTGVLPYAAIWAAAALWPCALGAAFVAYRALGHTVSGAYLVTRSGLLSRSTTVLRRSAVSTVVIRESLLQRRLGLRSVSTMTAAGYGGYDTPDIEARESLDFAVRAAPGLLDPFLTEKSAPEGKN</sequence>
<dbReference type="PIRSF" id="PIRSF026631">
    <property type="entry name" value="UCP026631"/>
    <property type="match status" value="1"/>
</dbReference>
<feature type="domain" description="YdbS-like PH" evidence="3">
    <location>
        <begin position="90"/>
        <end position="170"/>
    </location>
</feature>
<comment type="caution">
    <text evidence="4">The sequence shown here is derived from an EMBL/GenBank/DDBJ whole genome shotgun (WGS) entry which is preliminary data.</text>
</comment>
<evidence type="ECO:0000259" key="3">
    <source>
        <dbReference type="Pfam" id="PF03703"/>
    </source>
</evidence>
<protein>
    <submittedName>
        <fullName evidence="4">PH domain-containing protein</fullName>
    </submittedName>
</protein>